<protein>
    <submittedName>
        <fullName evidence="7">ABC transporter substrate-binding protein</fullName>
    </submittedName>
</protein>
<keyword evidence="3" id="KW-0472">Membrane</keyword>
<dbReference type="PANTHER" id="PTHR43649:SF33">
    <property type="entry name" value="POLYGALACTURONAN_RHAMNOGALACTURONAN-BINDING PROTEIN YTCQ"/>
    <property type="match status" value="1"/>
</dbReference>
<keyword evidence="4" id="KW-0564">Palmitate</keyword>
<evidence type="ECO:0000256" key="4">
    <source>
        <dbReference type="ARBA" id="ARBA00023139"/>
    </source>
</evidence>
<dbReference type="InterPro" id="IPR050490">
    <property type="entry name" value="Bact_solute-bd_prot1"/>
</dbReference>
<evidence type="ECO:0000256" key="6">
    <source>
        <dbReference type="SAM" id="SignalP"/>
    </source>
</evidence>
<evidence type="ECO:0000256" key="5">
    <source>
        <dbReference type="ARBA" id="ARBA00023288"/>
    </source>
</evidence>
<dbReference type="EMBL" id="JBHTGQ010000041">
    <property type="protein sequence ID" value="MFC7751218.1"/>
    <property type="molecule type" value="Genomic_DNA"/>
</dbReference>
<sequence length="415" mass="45356">MNKKWTTFSVCVLTAASVAGCGAGGTGGAKDESAAGKQVEIQFFQYKPEARGTFDELIKQFEAQNPNIKVVHNNPPDASTVLKTNVARGDVPDVIAIGGDNVYASLAQSGVFADFTGAPELANIQEAYVQMIKDVAGTDNAYAIPYAANANGVIYNKTIFKELNLSVPKTWDEFIAICQKIQAAGKLPFYFTFKDSWTTLPSFNAIAASLQEDRFFEKRKAGQTTFAAGYKEIAEKYLQLMQYGQKDLFGKGYNDGNVAFANGESAMYLQGVWAIPEIKKANPNIELGVFPLPASNDPDQNLLVSGVDLLVTMSASTKHPEEAKKFINFLIRAETSKTYIDQQKSFSAVKGVVQEDASVSDLKPVIEKGAVADFPDHYIPSSMKLDQLLQEAILKKDADGFLKKMDAEWDKAQKR</sequence>
<dbReference type="Proteomes" id="UP001596528">
    <property type="component" value="Unassembled WGS sequence"/>
</dbReference>
<keyword evidence="5" id="KW-0449">Lipoprotein</keyword>
<proteinExistence type="predicted"/>
<evidence type="ECO:0000256" key="2">
    <source>
        <dbReference type="ARBA" id="ARBA00022729"/>
    </source>
</evidence>
<keyword evidence="8" id="KW-1185">Reference proteome</keyword>
<evidence type="ECO:0000256" key="3">
    <source>
        <dbReference type="ARBA" id="ARBA00023136"/>
    </source>
</evidence>
<dbReference type="SUPFAM" id="SSF53850">
    <property type="entry name" value="Periplasmic binding protein-like II"/>
    <property type="match status" value="1"/>
</dbReference>
<reference evidence="8" key="1">
    <citation type="journal article" date="2019" name="Int. J. Syst. Evol. Microbiol.">
        <title>The Global Catalogue of Microorganisms (GCM) 10K type strain sequencing project: providing services to taxonomists for standard genome sequencing and annotation.</title>
        <authorList>
            <consortium name="The Broad Institute Genomics Platform"/>
            <consortium name="The Broad Institute Genome Sequencing Center for Infectious Disease"/>
            <person name="Wu L."/>
            <person name="Ma J."/>
        </authorList>
    </citation>
    <scope>NUCLEOTIDE SEQUENCE [LARGE SCALE GENOMIC DNA]</scope>
    <source>
        <strain evidence="8">JCM 18657</strain>
    </source>
</reference>
<keyword evidence="1" id="KW-1003">Cell membrane</keyword>
<evidence type="ECO:0000313" key="7">
    <source>
        <dbReference type="EMBL" id="MFC7751218.1"/>
    </source>
</evidence>
<name>A0ABW2V7K4_9BACL</name>
<gene>
    <name evidence="7" type="ORF">ACFQWB_14960</name>
</gene>
<accession>A0ABW2V7K4</accession>
<organism evidence="7 8">
    <name type="scientific">Paenibacillus thermoaerophilus</name>
    <dbReference type="NCBI Taxonomy" id="1215385"/>
    <lineage>
        <taxon>Bacteria</taxon>
        <taxon>Bacillati</taxon>
        <taxon>Bacillota</taxon>
        <taxon>Bacilli</taxon>
        <taxon>Bacillales</taxon>
        <taxon>Paenibacillaceae</taxon>
        <taxon>Paenibacillus</taxon>
    </lineage>
</organism>
<feature type="chain" id="PRO_5047226330" evidence="6">
    <location>
        <begin position="24"/>
        <end position="415"/>
    </location>
</feature>
<dbReference type="RefSeq" id="WP_246068060.1">
    <property type="nucleotide sequence ID" value="NZ_JBHTGQ010000041.1"/>
</dbReference>
<keyword evidence="2 6" id="KW-0732">Signal</keyword>
<dbReference type="PROSITE" id="PS51257">
    <property type="entry name" value="PROKAR_LIPOPROTEIN"/>
    <property type="match status" value="1"/>
</dbReference>
<feature type="signal peptide" evidence="6">
    <location>
        <begin position="1"/>
        <end position="23"/>
    </location>
</feature>
<evidence type="ECO:0000256" key="1">
    <source>
        <dbReference type="ARBA" id="ARBA00022475"/>
    </source>
</evidence>
<dbReference type="PANTHER" id="PTHR43649">
    <property type="entry name" value="ARABINOSE-BINDING PROTEIN-RELATED"/>
    <property type="match status" value="1"/>
</dbReference>
<comment type="caution">
    <text evidence="7">The sequence shown here is derived from an EMBL/GenBank/DDBJ whole genome shotgun (WGS) entry which is preliminary data.</text>
</comment>
<dbReference type="Pfam" id="PF01547">
    <property type="entry name" value="SBP_bac_1"/>
    <property type="match status" value="1"/>
</dbReference>
<dbReference type="InterPro" id="IPR006059">
    <property type="entry name" value="SBP"/>
</dbReference>
<dbReference type="Gene3D" id="3.40.190.10">
    <property type="entry name" value="Periplasmic binding protein-like II"/>
    <property type="match status" value="2"/>
</dbReference>
<evidence type="ECO:0000313" key="8">
    <source>
        <dbReference type="Proteomes" id="UP001596528"/>
    </source>
</evidence>